<name>A0A804QPS2_MAIZE</name>
<reference evidence="1" key="3">
    <citation type="submission" date="2021-05" db="UniProtKB">
        <authorList>
            <consortium name="EnsemblPlants"/>
        </authorList>
    </citation>
    <scope>IDENTIFICATION</scope>
    <source>
        <strain evidence="1">cv. B73</strain>
    </source>
</reference>
<organism evidence="1 2">
    <name type="scientific">Zea mays</name>
    <name type="common">Maize</name>
    <dbReference type="NCBI Taxonomy" id="4577"/>
    <lineage>
        <taxon>Eukaryota</taxon>
        <taxon>Viridiplantae</taxon>
        <taxon>Streptophyta</taxon>
        <taxon>Embryophyta</taxon>
        <taxon>Tracheophyta</taxon>
        <taxon>Spermatophyta</taxon>
        <taxon>Magnoliopsida</taxon>
        <taxon>Liliopsida</taxon>
        <taxon>Poales</taxon>
        <taxon>Poaceae</taxon>
        <taxon>PACMAD clade</taxon>
        <taxon>Panicoideae</taxon>
        <taxon>Andropogonodae</taxon>
        <taxon>Andropogoneae</taxon>
        <taxon>Tripsacinae</taxon>
        <taxon>Zea</taxon>
    </lineage>
</organism>
<dbReference type="EnsemblPlants" id="Zm00001eb342650_T001">
    <property type="protein sequence ID" value="Zm00001eb342650_P001"/>
    <property type="gene ID" value="Zm00001eb342650"/>
</dbReference>
<protein>
    <submittedName>
        <fullName evidence="1">Uncharacterized protein</fullName>
    </submittedName>
</protein>
<keyword evidence="2" id="KW-1185">Reference proteome</keyword>
<dbReference type="AlphaFoldDB" id="A0A804QPS2"/>
<reference evidence="2" key="1">
    <citation type="journal article" date="2009" name="Science">
        <title>The B73 maize genome: complexity, diversity, and dynamics.</title>
        <authorList>
            <person name="Schnable P.S."/>
            <person name="Ware D."/>
            <person name="Fulton R.S."/>
            <person name="Stein J.C."/>
            <person name="Wei F."/>
            <person name="Pasternak S."/>
            <person name="Liang C."/>
            <person name="Zhang J."/>
            <person name="Fulton L."/>
            <person name="Graves T.A."/>
            <person name="Minx P."/>
            <person name="Reily A.D."/>
            <person name="Courtney L."/>
            <person name="Kruchowski S.S."/>
            <person name="Tomlinson C."/>
            <person name="Strong C."/>
            <person name="Delehaunty K."/>
            <person name="Fronick C."/>
            <person name="Courtney B."/>
            <person name="Rock S.M."/>
            <person name="Belter E."/>
            <person name="Du F."/>
            <person name="Kim K."/>
            <person name="Abbott R.M."/>
            <person name="Cotton M."/>
            <person name="Levy A."/>
            <person name="Marchetto P."/>
            <person name="Ochoa K."/>
            <person name="Jackson S.M."/>
            <person name="Gillam B."/>
            <person name="Chen W."/>
            <person name="Yan L."/>
            <person name="Higginbotham J."/>
            <person name="Cardenas M."/>
            <person name="Waligorski J."/>
            <person name="Applebaum E."/>
            <person name="Phelps L."/>
            <person name="Falcone J."/>
            <person name="Kanchi K."/>
            <person name="Thane T."/>
            <person name="Scimone A."/>
            <person name="Thane N."/>
            <person name="Henke J."/>
            <person name="Wang T."/>
            <person name="Ruppert J."/>
            <person name="Shah N."/>
            <person name="Rotter K."/>
            <person name="Hodges J."/>
            <person name="Ingenthron E."/>
            <person name="Cordes M."/>
            <person name="Kohlberg S."/>
            <person name="Sgro J."/>
            <person name="Delgado B."/>
            <person name="Mead K."/>
            <person name="Chinwalla A."/>
            <person name="Leonard S."/>
            <person name="Crouse K."/>
            <person name="Collura K."/>
            <person name="Kudrna D."/>
            <person name="Currie J."/>
            <person name="He R."/>
            <person name="Angelova A."/>
            <person name="Rajasekar S."/>
            <person name="Mueller T."/>
            <person name="Lomeli R."/>
            <person name="Scara G."/>
            <person name="Ko A."/>
            <person name="Delaney K."/>
            <person name="Wissotski M."/>
            <person name="Lopez G."/>
            <person name="Campos D."/>
            <person name="Braidotti M."/>
            <person name="Ashley E."/>
            <person name="Golser W."/>
            <person name="Kim H."/>
            <person name="Lee S."/>
            <person name="Lin J."/>
            <person name="Dujmic Z."/>
            <person name="Kim W."/>
            <person name="Talag J."/>
            <person name="Zuccolo A."/>
            <person name="Fan C."/>
            <person name="Sebastian A."/>
            <person name="Kramer M."/>
            <person name="Spiegel L."/>
            <person name="Nascimento L."/>
            <person name="Zutavern T."/>
            <person name="Miller B."/>
            <person name="Ambroise C."/>
            <person name="Muller S."/>
            <person name="Spooner W."/>
            <person name="Narechania A."/>
            <person name="Ren L."/>
            <person name="Wei S."/>
            <person name="Kumari S."/>
            <person name="Faga B."/>
            <person name="Levy M.J."/>
            <person name="McMahan L."/>
            <person name="Van Buren P."/>
            <person name="Vaughn M.W."/>
            <person name="Ying K."/>
            <person name="Yeh C.-T."/>
            <person name="Emrich S.J."/>
            <person name="Jia Y."/>
            <person name="Kalyanaraman A."/>
            <person name="Hsia A.-P."/>
            <person name="Barbazuk W.B."/>
            <person name="Baucom R.S."/>
            <person name="Brutnell T.P."/>
            <person name="Carpita N.C."/>
            <person name="Chaparro C."/>
            <person name="Chia J.-M."/>
            <person name="Deragon J.-M."/>
            <person name="Estill J.C."/>
            <person name="Fu Y."/>
            <person name="Jeddeloh J.A."/>
            <person name="Han Y."/>
            <person name="Lee H."/>
            <person name="Li P."/>
            <person name="Lisch D.R."/>
            <person name="Liu S."/>
            <person name="Liu Z."/>
            <person name="Nagel D.H."/>
            <person name="McCann M.C."/>
            <person name="SanMiguel P."/>
            <person name="Myers A.M."/>
            <person name="Nettleton D."/>
            <person name="Nguyen J."/>
            <person name="Penning B.W."/>
            <person name="Ponnala L."/>
            <person name="Schneider K.L."/>
            <person name="Schwartz D.C."/>
            <person name="Sharma A."/>
            <person name="Soderlund C."/>
            <person name="Springer N.M."/>
            <person name="Sun Q."/>
            <person name="Wang H."/>
            <person name="Waterman M."/>
            <person name="Westerman R."/>
            <person name="Wolfgruber T.K."/>
            <person name="Yang L."/>
            <person name="Yu Y."/>
            <person name="Zhang L."/>
            <person name="Zhou S."/>
            <person name="Zhu Q."/>
            <person name="Bennetzen J.L."/>
            <person name="Dawe R.K."/>
            <person name="Jiang J."/>
            <person name="Jiang N."/>
            <person name="Presting G.G."/>
            <person name="Wessler S.R."/>
            <person name="Aluru S."/>
            <person name="Martienssen R.A."/>
            <person name="Clifton S.W."/>
            <person name="McCombie W.R."/>
            <person name="Wing R.A."/>
            <person name="Wilson R.K."/>
        </authorList>
    </citation>
    <scope>NUCLEOTIDE SEQUENCE [LARGE SCALE GENOMIC DNA]</scope>
    <source>
        <strain evidence="2">cv. B73</strain>
    </source>
</reference>
<proteinExistence type="predicted"/>
<dbReference type="Proteomes" id="UP000007305">
    <property type="component" value="Chromosome 8"/>
</dbReference>
<accession>A0A804QPS2</accession>
<dbReference type="InParanoid" id="A0A804QPS2"/>
<evidence type="ECO:0000313" key="1">
    <source>
        <dbReference type="EnsemblPlants" id="Zm00001eb342650_P001"/>
    </source>
</evidence>
<reference evidence="1" key="2">
    <citation type="submission" date="2019-07" db="EMBL/GenBank/DDBJ databases">
        <authorList>
            <person name="Seetharam A."/>
            <person name="Woodhouse M."/>
            <person name="Cannon E."/>
        </authorList>
    </citation>
    <scope>NUCLEOTIDE SEQUENCE [LARGE SCALE GENOMIC DNA]</scope>
    <source>
        <strain evidence="1">cv. B73</strain>
    </source>
</reference>
<sequence length="110" mass="12961">MANITNKKSMLHTKLMFLIPTYIFLFDAIAKYEGNYVMIHQRILMISNFNHVDRATIKVFSGIYTHWVSTQQLKHIPVSHQRLLPCFIKSKKKKNICWKHQGCKAQLQSK</sequence>
<dbReference type="Gramene" id="Zm00001eb342650_T001">
    <property type="protein sequence ID" value="Zm00001eb342650_P001"/>
    <property type="gene ID" value="Zm00001eb342650"/>
</dbReference>
<evidence type="ECO:0000313" key="2">
    <source>
        <dbReference type="Proteomes" id="UP000007305"/>
    </source>
</evidence>